<evidence type="ECO:0000313" key="3">
    <source>
        <dbReference type="EMBL" id="TXL66350.1"/>
    </source>
</evidence>
<proteinExistence type="predicted"/>
<keyword evidence="4" id="KW-1185">Reference proteome</keyword>
<dbReference type="AlphaFoldDB" id="A0A5C8NZ03"/>
<reference evidence="3 4" key="1">
    <citation type="submission" date="2019-06" db="EMBL/GenBank/DDBJ databases">
        <title>Quisquiliibacterium sp. nov., isolated from a maize field.</title>
        <authorList>
            <person name="Lin S.-Y."/>
            <person name="Tsai C.-F."/>
            <person name="Young C.-C."/>
        </authorList>
    </citation>
    <scope>NUCLEOTIDE SEQUENCE [LARGE SCALE GENOMIC DNA]</scope>
    <source>
        <strain evidence="3 4">CC-CFT501</strain>
    </source>
</reference>
<evidence type="ECO:0000313" key="4">
    <source>
        <dbReference type="Proteomes" id="UP000321548"/>
    </source>
</evidence>
<dbReference type="InterPro" id="IPR001296">
    <property type="entry name" value="Glyco_trans_1"/>
</dbReference>
<feature type="domain" description="Glycosyl transferase family 1" evidence="2">
    <location>
        <begin position="620"/>
        <end position="789"/>
    </location>
</feature>
<dbReference type="PANTHER" id="PTHR46401:SF2">
    <property type="entry name" value="GLYCOSYLTRANSFERASE WBBK-RELATED"/>
    <property type="match status" value="1"/>
</dbReference>
<dbReference type="EMBL" id="VDUY01000003">
    <property type="protein sequence ID" value="TXL66350.1"/>
    <property type="molecule type" value="Genomic_DNA"/>
</dbReference>
<dbReference type="PANTHER" id="PTHR46401">
    <property type="entry name" value="GLYCOSYLTRANSFERASE WBBK-RELATED"/>
    <property type="match status" value="1"/>
</dbReference>
<accession>A0A5C8NZ03</accession>
<keyword evidence="1 3" id="KW-0808">Transferase</keyword>
<dbReference type="CDD" id="cd03809">
    <property type="entry name" value="GT4_MtfB-like"/>
    <property type="match status" value="2"/>
</dbReference>
<dbReference type="Proteomes" id="UP000321548">
    <property type="component" value="Unassembled WGS sequence"/>
</dbReference>
<protein>
    <submittedName>
        <fullName evidence="3">Glycosyltransferase</fullName>
    </submittedName>
</protein>
<feature type="domain" description="Glycosyl transferase family 1" evidence="2">
    <location>
        <begin position="1064"/>
        <end position="1221"/>
    </location>
</feature>
<sequence>MRIVIDLQGAQTESRFRGIGRYSLSLARAVARNRGDRDVLVVLNGLFPETIAPIRDAFDGLLPRDRLRVWFAPGPVRDSDSRNSWRREVAERVRESFIASLKPDAVLVTSLFEGYLDDAVTSIGVFDRSAPTVSVLYDLIPLLNPSEYLDGDPLYRDFYLRKIESLKRSAGWLGISRFATEEGRQALSLPGDATFDISTACGPEFARVDVSPAQEAELRARFGIPRRFVMYSGGADKRKNLQRLIRGYSQLSPDLRATHQLVLAGKIAAGELAQLKSVAAKAGLAEGEVVATGYVTDDELRALYNLCELFVFPSWHEGFGLPALEAMSCGAPVIGANAASIPEVIGRLDALFDPYSEAAICEKIQQVLTSKTQREELAEWGLVQCRQFSWDLTASRALGAIERIVAQHVAERADRAEGRPRLAYVSPLPPERTGIADYSSGLLPALARHYEIDVVVAQPVVDDEWVRGNCPIRTPQWLMDNADRYDRVLYHFGNSPFHRHMFDLIDRVPGAVVLHDFFLSSFSRYMERVEGVEGYWTRELYRSHGYRAVLDRFRSDDEEAIVARYPCNFGALESAEGVIVHSEYARNLAVDCYGVEIELDWAVVPLPRGAAVPATRTGLRSRFGIPDSGFVVASFGIVAPTKRTLELLRAWLKSDLSEREDGYLVFVGENDGGAYGVRLLDEARKSRAADRIRVTGWVSGEDFHDWLRSVDVAVQLRASSRGETSAAALDCMSHGIPTIVNANGSMAELDATAVVMLDDDFSESDLVKALEALLKHPATRSEIGERAQEVIRTRHAPDACAELYRAAIEKFYRHGAAKRARLIREITRVPGAPSGDAAFKALASAIAVDLPDRKPARTLYLDVTATASTKLRTGIERVARSFVEELVKDPPAGYRVEPVLLAKGAGGWRYRFARGFTLDLIGCPADWADDEIIEPRSGDLLVGLDMSGSALVEAAREGVYRHLRNLGVELNFLVFDLLPMKCPQHFPQGASEGFEDWLDALCRISDRLVCISRAVADELNEWVAGRNLAREAPPEVRWIHLGADFHAPARDGGLANSEDEALAATSRMPTLLMVGTIEPRKGHLQVLAAFEHLWSAGVDLGLLIVGAEGWRHLPDEQRRTIPAIASKLRCHPESGKRLFWLEGASDACLERAYASAQALIAASEGEGFGLPLIEAAQRGLPIIARDLPVFREVAGEHAYYFTGEMGEGLAEAIRRWLQLRARNMHPVPAGMLWLSWRESARSLIAELVEEPFGGSRTCEGRGSVSGA</sequence>
<dbReference type="GO" id="GO:0009103">
    <property type="term" value="P:lipopolysaccharide biosynthetic process"/>
    <property type="evidence" value="ECO:0007669"/>
    <property type="project" value="TreeGrafter"/>
</dbReference>
<gene>
    <name evidence="3" type="ORF">FHP08_09815</name>
</gene>
<evidence type="ECO:0000259" key="2">
    <source>
        <dbReference type="Pfam" id="PF00534"/>
    </source>
</evidence>
<name>A0A5C8NZ03_9BURK</name>
<dbReference type="Gene3D" id="3.40.50.2000">
    <property type="entry name" value="Glycogen Phosphorylase B"/>
    <property type="match status" value="3"/>
</dbReference>
<dbReference type="RefSeq" id="WP_147704261.1">
    <property type="nucleotide sequence ID" value="NZ_VDUY01000003.1"/>
</dbReference>
<dbReference type="GO" id="GO:0016757">
    <property type="term" value="F:glycosyltransferase activity"/>
    <property type="evidence" value="ECO:0007669"/>
    <property type="project" value="InterPro"/>
</dbReference>
<organism evidence="3 4">
    <name type="scientific">Zeimonas arvi</name>
    <dbReference type="NCBI Taxonomy" id="2498847"/>
    <lineage>
        <taxon>Bacteria</taxon>
        <taxon>Pseudomonadati</taxon>
        <taxon>Pseudomonadota</taxon>
        <taxon>Betaproteobacteria</taxon>
        <taxon>Burkholderiales</taxon>
        <taxon>Burkholderiaceae</taxon>
        <taxon>Zeimonas</taxon>
    </lineage>
</organism>
<dbReference type="CDD" id="cd03801">
    <property type="entry name" value="GT4_PimA-like"/>
    <property type="match status" value="1"/>
</dbReference>
<dbReference type="Pfam" id="PF00534">
    <property type="entry name" value="Glycos_transf_1"/>
    <property type="match status" value="3"/>
</dbReference>
<dbReference type="SUPFAM" id="SSF53756">
    <property type="entry name" value="UDP-Glycosyltransferase/glycogen phosphorylase"/>
    <property type="match status" value="3"/>
</dbReference>
<evidence type="ECO:0000256" key="1">
    <source>
        <dbReference type="ARBA" id="ARBA00022679"/>
    </source>
</evidence>
<comment type="caution">
    <text evidence="3">The sequence shown here is derived from an EMBL/GenBank/DDBJ whole genome shotgun (WGS) entry which is preliminary data.</text>
</comment>
<dbReference type="OrthoDB" id="433681at2"/>
<feature type="domain" description="Glycosyl transferase family 1" evidence="2">
    <location>
        <begin position="226"/>
        <end position="379"/>
    </location>
</feature>